<dbReference type="Pfam" id="PF00582">
    <property type="entry name" value="Usp"/>
    <property type="match status" value="1"/>
</dbReference>
<evidence type="ECO:0000259" key="2">
    <source>
        <dbReference type="Pfam" id="PF00582"/>
    </source>
</evidence>
<evidence type="ECO:0000256" key="1">
    <source>
        <dbReference type="ARBA" id="ARBA00008791"/>
    </source>
</evidence>
<dbReference type="InterPro" id="IPR006016">
    <property type="entry name" value="UspA"/>
</dbReference>
<protein>
    <submittedName>
        <fullName evidence="3">Universal stress protein</fullName>
    </submittedName>
</protein>
<dbReference type="PANTHER" id="PTHR46268:SF6">
    <property type="entry name" value="UNIVERSAL STRESS PROTEIN UP12"/>
    <property type="match status" value="1"/>
</dbReference>
<feature type="domain" description="UspA" evidence="2">
    <location>
        <begin position="2"/>
        <end position="141"/>
    </location>
</feature>
<dbReference type="Proteomes" id="UP001580928">
    <property type="component" value="Unassembled WGS sequence"/>
</dbReference>
<dbReference type="EMBL" id="JBBVGT010000003">
    <property type="protein sequence ID" value="MFB5946739.1"/>
    <property type="molecule type" value="Genomic_DNA"/>
</dbReference>
<dbReference type="CDD" id="cd00293">
    <property type="entry name" value="USP-like"/>
    <property type="match status" value="1"/>
</dbReference>
<organism evidence="3 4">
    <name type="scientific">Albibacterium profundi</name>
    <dbReference type="NCBI Taxonomy" id="3134906"/>
    <lineage>
        <taxon>Bacteria</taxon>
        <taxon>Pseudomonadati</taxon>
        <taxon>Bacteroidota</taxon>
        <taxon>Sphingobacteriia</taxon>
        <taxon>Sphingobacteriales</taxon>
        <taxon>Sphingobacteriaceae</taxon>
        <taxon>Albibacterium</taxon>
    </lineage>
</organism>
<accession>A0ABV5CGP2</accession>
<dbReference type="PRINTS" id="PR01438">
    <property type="entry name" value="UNVRSLSTRESS"/>
</dbReference>
<gene>
    <name evidence="3" type="ORF">WKR92_12975</name>
</gene>
<evidence type="ECO:0000313" key="4">
    <source>
        <dbReference type="Proteomes" id="UP001580928"/>
    </source>
</evidence>
<keyword evidence="4" id="KW-1185">Reference proteome</keyword>
<comment type="similarity">
    <text evidence="1">Belongs to the universal stress protein A family.</text>
</comment>
<dbReference type="RefSeq" id="WP_375558268.1">
    <property type="nucleotide sequence ID" value="NZ_JBBVGT010000003.1"/>
</dbReference>
<sequence length="280" mass="31912">MNRILIPVDFSKNALAATRYAATLAKVMNWSLHLIHSYLAYSSNFATDEFNQEIHEYETDIASQNMKQFLDDLRAEFPELVITSEIKEGVLSTVIEEAIKTDKYALVIMGTKGATGLKSVVMGSNTFDVIKNTSIPTLAVPEQPFTTILSRVGLLTNFKESEFEVLKDYIHIFGKPESLILFHMMEKNSDKTKEDLKNWAEQIKAEAGLEQVECVAQEMIERLDVREHFPDYIFRLTESQKLGILLVTKERKSFISRLFSRNLVKALAHELKNPVFFHAG</sequence>
<dbReference type="Gene3D" id="3.40.50.12370">
    <property type="match status" value="1"/>
</dbReference>
<dbReference type="SUPFAM" id="SSF52402">
    <property type="entry name" value="Adenine nucleotide alpha hydrolases-like"/>
    <property type="match status" value="1"/>
</dbReference>
<reference evidence="3 4" key="1">
    <citation type="submission" date="2024-04" db="EMBL/GenBank/DDBJ databases">
        <title>Albibacterium profundi sp. nov., isolated from sediment of the Challenger Deep of Mariana Trench.</title>
        <authorList>
            <person name="Wang Y."/>
        </authorList>
    </citation>
    <scope>NUCLEOTIDE SEQUENCE [LARGE SCALE GENOMIC DNA]</scope>
    <source>
        <strain evidence="3 4">RHL897</strain>
    </source>
</reference>
<evidence type="ECO:0000313" key="3">
    <source>
        <dbReference type="EMBL" id="MFB5946739.1"/>
    </source>
</evidence>
<name>A0ABV5CGP2_9SPHI</name>
<comment type="caution">
    <text evidence="3">The sequence shown here is derived from an EMBL/GenBank/DDBJ whole genome shotgun (WGS) entry which is preliminary data.</text>
</comment>
<dbReference type="PANTHER" id="PTHR46268">
    <property type="entry name" value="STRESS RESPONSE PROTEIN NHAX"/>
    <property type="match status" value="1"/>
</dbReference>
<dbReference type="InterPro" id="IPR006015">
    <property type="entry name" value="Universal_stress_UspA"/>
</dbReference>
<proteinExistence type="inferred from homology"/>